<name>A0A2I0ISZ0_PUNGR</name>
<proteinExistence type="predicted"/>
<comment type="caution">
    <text evidence="1">The sequence shown here is derived from an EMBL/GenBank/DDBJ whole genome shotgun (WGS) entry which is preliminary data.</text>
</comment>
<dbReference type="Proteomes" id="UP000233551">
    <property type="component" value="Unassembled WGS sequence"/>
</dbReference>
<reference evidence="1 2" key="1">
    <citation type="submission" date="2017-11" db="EMBL/GenBank/DDBJ databases">
        <title>De-novo sequencing of pomegranate (Punica granatum L.) genome.</title>
        <authorList>
            <person name="Akparov Z."/>
            <person name="Amiraslanov A."/>
            <person name="Hajiyeva S."/>
            <person name="Abbasov M."/>
            <person name="Kaur K."/>
            <person name="Hamwieh A."/>
            <person name="Solovyev V."/>
            <person name="Salamov A."/>
            <person name="Braich B."/>
            <person name="Kosarev P."/>
            <person name="Mahmoud A."/>
            <person name="Hajiyev E."/>
            <person name="Babayeva S."/>
            <person name="Izzatullayeva V."/>
            <person name="Mammadov A."/>
            <person name="Mammadov A."/>
            <person name="Sharifova S."/>
            <person name="Ojaghi J."/>
            <person name="Eynullazada K."/>
            <person name="Bayramov B."/>
            <person name="Abdulazimova A."/>
            <person name="Shahmuradov I."/>
        </authorList>
    </citation>
    <scope>NUCLEOTIDE SEQUENCE [LARGE SCALE GENOMIC DNA]</scope>
    <source>
        <strain evidence="2">cv. AG2017</strain>
        <tissue evidence="1">Leaf</tissue>
    </source>
</reference>
<keyword evidence="2" id="KW-1185">Reference proteome</keyword>
<evidence type="ECO:0000313" key="2">
    <source>
        <dbReference type="Proteomes" id="UP000233551"/>
    </source>
</evidence>
<evidence type="ECO:0000313" key="1">
    <source>
        <dbReference type="EMBL" id="PKI47128.1"/>
    </source>
</evidence>
<protein>
    <submittedName>
        <fullName evidence="1">Uncharacterized protein</fullName>
    </submittedName>
</protein>
<organism evidence="1 2">
    <name type="scientific">Punica granatum</name>
    <name type="common">Pomegranate</name>
    <dbReference type="NCBI Taxonomy" id="22663"/>
    <lineage>
        <taxon>Eukaryota</taxon>
        <taxon>Viridiplantae</taxon>
        <taxon>Streptophyta</taxon>
        <taxon>Embryophyta</taxon>
        <taxon>Tracheophyta</taxon>
        <taxon>Spermatophyta</taxon>
        <taxon>Magnoliopsida</taxon>
        <taxon>eudicotyledons</taxon>
        <taxon>Gunneridae</taxon>
        <taxon>Pentapetalae</taxon>
        <taxon>rosids</taxon>
        <taxon>malvids</taxon>
        <taxon>Myrtales</taxon>
        <taxon>Lythraceae</taxon>
        <taxon>Punica</taxon>
    </lineage>
</organism>
<accession>A0A2I0ISZ0</accession>
<gene>
    <name evidence="1" type="ORF">CRG98_032470</name>
</gene>
<dbReference type="EMBL" id="PGOL01002550">
    <property type="protein sequence ID" value="PKI47128.1"/>
    <property type="molecule type" value="Genomic_DNA"/>
</dbReference>
<dbReference type="AlphaFoldDB" id="A0A2I0ISZ0"/>
<sequence length="116" mass="13316">MEEDGKAWMRRPWVWPWAPRVMGEVRAEVRVSIDRVFETSLRIRFSIERGWWPRSIEPGYGGSNCGRNAPIGVINLAAIEASITEIKGDPNHLALLRLWWWHHPPTGVAGDYRGGR</sequence>